<protein>
    <recommendedName>
        <fullName evidence="3">JmjC domain-containing protein</fullName>
    </recommendedName>
</protein>
<organism evidence="1 2">
    <name type="scientific">Agrocybe chaxingu</name>
    <dbReference type="NCBI Taxonomy" id="84603"/>
    <lineage>
        <taxon>Eukaryota</taxon>
        <taxon>Fungi</taxon>
        <taxon>Dikarya</taxon>
        <taxon>Basidiomycota</taxon>
        <taxon>Agaricomycotina</taxon>
        <taxon>Agaricomycetes</taxon>
        <taxon>Agaricomycetidae</taxon>
        <taxon>Agaricales</taxon>
        <taxon>Agaricineae</taxon>
        <taxon>Strophariaceae</taxon>
        <taxon>Agrocybe</taxon>
    </lineage>
</organism>
<sequence>MPDDTKPFNSLWDFFAGKRQPKVVPTPAVEEDLMAVDDVEDEYADAYSDHVFDDKALLAAEGIDIDFGYQGEKLDQRTPMVVWKANRMRTPLPYTPPSDRESAVDFHATRIADAAKGLGKKLGGLDVVEHDYSDGWIAEQVEGSLARCAVVVVSGGPYANVCMSCESLLADLHIPENAEVVAYGLHLAVGYPTSITLQRFIGNLEDRTRIQAVLGHQLPHVNVLDGYLRHLDDGYTVGWASSSPYRDRKERPFQVDEQRAWVQLFHPMYHQYAARSPEGQAVYIKVLSGALVFIVNDSDRVAGGASRENILKSMDNQDPGPREKWGSRYKAYSKQAGLAFVLVHPGDAILIPPSVSYECFAPVATVAAGSYFYNLRCLHLTELARRYNATYSMQHKSPNGYAYYTLVRLMAHLPFMQPRPFSLKCLLALGSMVLSPWAYAHSNYSDPVFAPRSAHCAIQTYIAAREQDMTHPGVEALLRTHQRTGDVPASAASDFKPDKPHTLLTDEQWAVEFAMLIQKALCYDTRTLSPRLEDGIYTFKRRACEFLFFGGSRWNEEGPTVEGLCEQLANYRMTEADTQRRKGVALALAVKRGKGVALAKNRVV</sequence>
<evidence type="ECO:0000313" key="2">
    <source>
        <dbReference type="Proteomes" id="UP001148786"/>
    </source>
</evidence>
<gene>
    <name evidence="1" type="ORF">NLJ89_g11162</name>
</gene>
<evidence type="ECO:0000313" key="1">
    <source>
        <dbReference type="EMBL" id="KAJ3492788.1"/>
    </source>
</evidence>
<evidence type="ECO:0008006" key="3">
    <source>
        <dbReference type="Google" id="ProtNLM"/>
    </source>
</evidence>
<comment type="caution">
    <text evidence="1">The sequence shown here is derived from an EMBL/GenBank/DDBJ whole genome shotgun (WGS) entry which is preliminary data.</text>
</comment>
<keyword evidence="2" id="KW-1185">Reference proteome</keyword>
<accession>A0A9W8JP88</accession>
<dbReference type="Proteomes" id="UP001148786">
    <property type="component" value="Unassembled WGS sequence"/>
</dbReference>
<name>A0A9W8JP88_9AGAR</name>
<dbReference type="EMBL" id="JANKHO010002384">
    <property type="protein sequence ID" value="KAJ3492788.1"/>
    <property type="molecule type" value="Genomic_DNA"/>
</dbReference>
<proteinExistence type="predicted"/>
<reference evidence="1" key="1">
    <citation type="submission" date="2022-07" db="EMBL/GenBank/DDBJ databases">
        <title>Genome Sequence of Agrocybe chaxingu.</title>
        <authorList>
            <person name="Buettner E."/>
        </authorList>
    </citation>
    <scope>NUCLEOTIDE SEQUENCE</scope>
    <source>
        <strain evidence="1">MP-N11</strain>
    </source>
</reference>
<dbReference type="OrthoDB" id="2670291at2759"/>
<dbReference type="AlphaFoldDB" id="A0A9W8JP88"/>